<feature type="domain" description="USP" evidence="6">
    <location>
        <begin position="332"/>
        <end position="658"/>
    </location>
</feature>
<evidence type="ECO:0000256" key="3">
    <source>
        <dbReference type="PROSITE-ProRule" id="PRU00047"/>
    </source>
</evidence>
<dbReference type="EMBL" id="JALJOQ010000013">
    <property type="protein sequence ID" value="KAK9810836.1"/>
    <property type="molecule type" value="Genomic_DNA"/>
</dbReference>
<feature type="region of interest" description="Disordered" evidence="4">
    <location>
        <begin position="77"/>
        <end position="135"/>
    </location>
</feature>
<dbReference type="InterPro" id="IPR036875">
    <property type="entry name" value="Znf_CCHC_sf"/>
</dbReference>
<dbReference type="Gene3D" id="3.90.70.10">
    <property type="entry name" value="Cysteine proteinases"/>
    <property type="match status" value="1"/>
</dbReference>
<evidence type="ECO:0000256" key="2">
    <source>
        <dbReference type="ARBA" id="ARBA00022801"/>
    </source>
</evidence>
<keyword evidence="3" id="KW-0863">Zinc-finger</keyword>
<evidence type="ECO:0000259" key="6">
    <source>
        <dbReference type="PROSITE" id="PS50235"/>
    </source>
</evidence>
<dbReference type="Pfam" id="PF00443">
    <property type="entry name" value="UCH"/>
    <property type="match status" value="1"/>
</dbReference>
<dbReference type="GO" id="GO:0008270">
    <property type="term" value="F:zinc ion binding"/>
    <property type="evidence" value="ECO:0007669"/>
    <property type="project" value="UniProtKB-KW"/>
</dbReference>
<dbReference type="GO" id="GO:0003676">
    <property type="term" value="F:nucleic acid binding"/>
    <property type="evidence" value="ECO:0007669"/>
    <property type="project" value="InterPro"/>
</dbReference>
<dbReference type="InterPro" id="IPR052398">
    <property type="entry name" value="Ubiquitin_hydrolase_53/54"/>
</dbReference>
<dbReference type="Proteomes" id="UP001465755">
    <property type="component" value="Unassembled WGS sequence"/>
</dbReference>
<accession>A0AAW1PBT9</accession>
<dbReference type="InterPro" id="IPR038765">
    <property type="entry name" value="Papain-like_cys_pep_sf"/>
</dbReference>
<dbReference type="InterPro" id="IPR028889">
    <property type="entry name" value="USP"/>
</dbReference>
<dbReference type="AlphaFoldDB" id="A0AAW1PBT9"/>
<keyword evidence="8" id="KW-1185">Reference proteome</keyword>
<dbReference type="SUPFAM" id="SSF54001">
    <property type="entry name" value="Cysteine proteinases"/>
    <property type="match status" value="1"/>
</dbReference>
<feature type="compositionally biased region" description="Pro residues" evidence="4">
    <location>
        <begin position="201"/>
        <end position="214"/>
    </location>
</feature>
<feature type="compositionally biased region" description="Basic and acidic residues" evidence="4">
    <location>
        <begin position="256"/>
        <end position="273"/>
    </location>
</feature>
<feature type="region of interest" description="Disordered" evidence="4">
    <location>
        <begin position="156"/>
        <end position="188"/>
    </location>
</feature>
<feature type="region of interest" description="Disordered" evidence="4">
    <location>
        <begin position="198"/>
        <end position="217"/>
    </location>
</feature>
<feature type="region of interest" description="Disordered" evidence="4">
    <location>
        <begin position="245"/>
        <end position="335"/>
    </location>
</feature>
<feature type="domain" description="CCHC-type" evidence="5">
    <location>
        <begin position="24"/>
        <end position="39"/>
    </location>
</feature>
<dbReference type="InterPro" id="IPR001878">
    <property type="entry name" value="Znf_CCHC"/>
</dbReference>
<organism evidence="7 8">
    <name type="scientific">Symbiochloris irregularis</name>
    <dbReference type="NCBI Taxonomy" id="706552"/>
    <lineage>
        <taxon>Eukaryota</taxon>
        <taxon>Viridiplantae</taxon>
        <taxon>Chlorophyta</taxon>
        <taxon>core chlorophytes</taxon>
        <taxon>Trebouxiophyceae</taxon>
        <taxon>Trebouxiales</taxon>
        <taxon>Trebouxiaceae</taxon>
        <taxon>Symbiochloris</taxon>
    </lineage>
</organism>
<dbReference type="PROSITE" id="PS50235">
    <property type="entry name" value="USP_3"/>
    <property type="match status" value="1"/>
</dbReference>
<comment type="caution">
    <text evidence="7">The sequence shown here is derived from an EMBL/GenBank/DDBJ whole genome shotgun (WGS) entry which is preliminary data.</text>
</comment>
<keyword evidence="3" id="KW-0479">Metal-binding</keyword>
<evidence type="ECO:0000256" key="1">
    <source>
        <dbReference type="ARBA" id="ARBA00022786"/>
    </source>
</evidence>
<keyword evidence="1" id="KW-0833">Ubl conjugation pathway</keyword>
<evidence type="ECO:0000256" key="4">
    <source>
        <dbReference type="SAM" id="MobiDB-lite"/>
    </source>
</evidence>
<evidence type="ECO:0000259" key="5">
    <source>
        <dbReference type="PROSITE" id="PS50158"/>
    </source>
</evidence>
<evidence type="ECO:0000313" key="8">
    <source>
        <dbReference type="Proteomes" id="UP001465755"/>
    </source>
</evidence>
<keyword evidence="2" id="KW-0378">Hydrolase</keyword>
<sequence length="658" mass="72260">MRSTTEQPLQIDPEVQRKIRAGACMHCGSTGHFLDYCPEFRQLGRQEQAALKDTYFISRMQRQDRRATLEAHIDAAARPAGGASDSEAMAQKRASTRGAPQPAKPRPEQQQRRGPAPQPQPQPQAQNRDASSAAVAPRLEQCWDDHTTAALCTELEGGQKGRSMSAKLPEHTPSPHRPNALTPPQLPVPVTTLTAKRPVPKAMPLPPKAVPLPPKVKQQAPVDVPAVGDDINGWMNELGLPTVMPQAEEPSSGDGSETHVLKAEEEAKPERRSWASMLHQAPQEDSMDVEQQQEEADFQAAIQASLRPTGPPPLRDRQVADEAEAEDDAPATGLQNNIGEYNCFLNVILQCLWRCHDFQAAFMEQDPAFTQAHPIVAALLQLFEALADQEARQQQHPAGALQEAAAKRKRRVVDPSVLREALADVDGGRPFRLGEMNDAAEVLAALYDAMAHVPGGTQLVDDCFGMRVQESVYCAPCAKHSHKTEYTQHFFNASATALRLQLIAAQFQDEQGMPSLAALLRLTEQQHQKSCDKDIGGCGELQSPQHMLVGGAPRVFALQLAWERQQEAVQDIDDTMSCIQEDLDLSEVFVGTGGSSSRYQLRSMVGFYGAHYSALVCDHGQWLMVDDTLVRPIGTWGDVLRTCQRGHIQPSVLFFESV</sequence>
<dbReference type="PANTHER" id="PTHR22975:SF9">
    <property type="entry name" value="ECHINUS SPLICE FORM 3"/>
    <property type="match status" value="1"/>
</dbReference>
<dbReference type="PROSITE" id="PS50158">
    <property type="entry name" value="ZF_CCHC"/>
    <property type="match status" value="1"/>
</dbReference>
<dbReference type="CDD" id="cd02257">
    <property type="entry name" value="Peptidase_C19"/>
    <property type="match status" value="1"/>
</dbReference>
<reference evidence="7 8" key="1">
    <citation type="journal article" date="2024" name="Nat. Commun.">
        <title>Phylogenomics reveals the evolutionary origins of lichenization in chlorophyte algae.</title>
        <authorList>
            <person name="Puginier C."/>
            <person name="Libourel C."/>
            <person name="Otte J."/>
            <person name="Skaloud P."/>
            <person name="Haon M."/>
            <person name="Grisel S."/>
            <person name="Petersen M."/>
            <person name="Berrin J.G."/>
            <person name="Delaux P.M."/>
            <person name="Dal Grande F."/>
            <person name="Keller J."/>
        </authorList>
    </citation>
    <scope>NUCLEOTIDE SEQUENCE [LARGE SCALE GENOMIC DNA]</scope>
    <source>
        <strain evidence="7 8">SAG 2036</strain>
    </source>
</reference>
<feature type="compositionally biased region" description="Acidic residues" evidence="4">
    <location>
        <begin position="285"/>
        <end position="297"/>
    </location>
</feature>
<dbReference type="SUPFAM" id="SSF57756">
    <property type="entry name" value="Retrovirus zinc finger-like domains"/>
    <property type="match status" value="1"/>
</dbReference>
<dbReference type="GO" id="GO:0016579">
    <property type="term" value="P:protein deubiquitination"/>
    <property type="evidence" value="ECO:0007669"/>
    <property type="project" value="InterPro"/>
</dbReference>
<protein>
    <recommendedName>
        <fullName evidence="9">USP domain-containing protein</fullName>
    </recommendedName>
</protein>
<dbReference type="GO" id="GO:0004843">
    <property type="term" value="F:cysteine-type deubiquitinase activity"/>
    <property type="evidence" value="ECO:0007669"/>
    <property type="project" value="InterPro"/>
</dbReference>
<gene>
    <name evidence="7" type="ORF">WJX73_000429</name>
</gene>
<evidence type="ECO:0008006" key="9">
    <source>
        <dbReference type="Google" id="ProtNLM"/>
    </source>
</evidence>
<dbReference type="InterPro" id="IPR001394">
    <property type="entry name" value="Peptidase_C19_UCH"/>
</dbReference>
<keyword evidence="3" id="KW-0862">Zinc</keyword>
<dbReference type="PANTHER" id="PTHR22975">
    <property type="entry name" value="UBIQUITIN SPECIFIC PROTEINASE"/>
    <property type="match status" value="1"/>
</dbReference>
<evidence type="ECO:0000313" key="7">
    <source>
        <dbReference type="EMBL" id="KAK9810836.1"/>
    </source>
</evidence>
<name>A0AAW1PBT9_9CHLO</name>
<proteinExistence type="predicted"/>